<feature type="compositionally biased region" description="Acidic residues" evidence="1">
    <location>
        <begin position="28"/>
        <end position="53"/>
    </location>
</feature>
<feature type="compositionally biased region" description="Acidic residues" evidence="1">
    <location>
        <begin position="70"/>
        <end position="95"/>
    </location>
</feature>
<protein>
    <submittedName>
        <fullName evidence="2">Uncharacterized protein</fullName>
    </submittedName>
</protein>
<dbReference type="RefSeq" id="WP_267220766.1">
    <property type="nucleotide sequence ID" value="NZ_JAPCWC010000008.1"/>
</dbReference>
<evidence type="ECO:0000313" key="3">
    <source>
        <dbReference type="Proteomes" id="UP001589858"/>
    </source>
</evidence>
<accession>A0ABV6S1H7</accession>
<name>A0ABV6S1H7_9SPHN</name>
<gene>
    <name evidence="2" type="ORF">ACFFF8_00600</name>
</gene>
<reference evidence="2 3" key="1">
    <citation type="submission" date="2024-09" db="EMBL/GenBank/DDBJ databases">
        <authorList>
            <person name="Sun Q."/>
            <person name="Mori K."/>
        </authorList>
    </citation>
    <scope>NUCLEOTIDE SEQUENCE [LARGE SCALE GENOMIC DNA]</scope>
    <source>
        <strain evidence="2 3">CICC 11035S</strain>
    </source>
</reference>
<dbReference type="EMBL" id="JBHLTM010000003">
    <property type="protein sequence ID" value="MFC0683087.1"/>
    <property type="molecule type" value="Genomic_DNA"/>
</dbReference>
<feature type="region of interest" description="Disordered" evidence="1">
    <location>
        <begin position="1"/>
        <end position="112"/>
    </location>
</feature>
<evidence type="ECO:0000313" key="2">
    <source>
        <dbReference type="EMBL" id="MFC0683087.1"/>
    </source>
</evidence>
<organism evidence="2 3">
    <name type="scientific">Novosphingobium clariflavum</name>
    <dbReference type="NCBI Taxonomy" id="2029884"/>
    <lineage>
        <taxon>Bacteria</taxon>
        <taxon>Pseudomonadati</taxon>
        <taxon>Pseudomonadota</taxon>
        <taxon>Alphaproteobacteria</taxon>
        <taxon>Sphingomonadales</taxon>
        <taxon>Sphingomonadaceae</taxon>
        <taxon>Novosphingobium</taxon>
    </lineage>
</organism>
<proteinExistence type="predicted"/>
<keyword evidence="3" id="KW-1185">Reference proteome</keyword>
<feature type="compositionally biased region" description="Polar residues" evidence="1">
    <location>
        <begin position="1"/>
        <end position="11"/>
    </location>
</feature>
<feature type="region of interest" description="Disordered" evidence="1">
    <location>
        <begin position="170"/>
        <end position="203"/>
    </location>
</feature>
<comment type="caution">
    <text evidence="2">The sequence shown here is derived from an EMBL/GenBank/DDBJ whole genome shotgun (WGS) entry which is preliminary data.</text>
</comment>
<dbReference type="Proteomes" id="UP001589858">
    <property type="component" value="Unassembled WGS sequence"/>
</dbReference>
<sequence length="203" mass="21827">MSKKTLATGTSPFAHLLSGFRGAKRAEDDEPEIPGGEETEEEREASEDDEQPDDEAKKARRARKAKRAEDDDEDQDPEADDGDEDEIGAEEDMDEDERKAFRQGVALGRARENSRCARIFGHQGAGPRPDLAATLAFGTRNSSAEAGRILGTVGEGKQPRGSGLDARMNARREARPGADVSSSTSSKPNFGERVAAAVKKAGR</sequence>
<evidence type="ECO:0000256" key="1">
    <source>
        <dbReference type="SAM" id="MobiDB-lite"/>
    </source>
</evidence>